<evidence type="ECO:0000256" key="5">
    <source>
        <dbReference type="ARBA" id="ARBA00022448"/>
    </source>
</evidence>
<feature type="transmembrane region" description="Helical" evidence="10">
    <location>
        <begin position="6"/>
        <end position="26"/>
    </location>
</feature>
<evidence type="ECO:0000256" key="4">
    <source>
        <dbReference type="ARBA" id="ARBA00017522"/>
    </source>
</evidence>
<dbReference type="GO" id="GO:0005886">
    <property type="term" value="C:plasma membrane"/>
    <property type="evidence" value="ECO:0007669"/>
    <property type="project" value="UniProtKB-SubCell"/>
</dbReference>
<evidence type="ECO:0000256" key="2">
    <source>
        <dbReference type="ARBA" id="ARBA00004651"/>
    </source>
</evidence>
<dbReference type="Proteomes" id="UP000315782">
    <property type="component" value="Unassembled WGS sequence"/>
</dbReference>
<evidence type="ECO:0000256" key="8">
    <source>
        <dbReference type="ARBA" id="ARBA00022989"/>
    </source>
</evidence>
<gene>
    <name evidence="11" type="ORF">EVA96_01135</name>
</gene>
<keyword evidence="5" id="KW-0813">Transport</keyword>
<dbReference type="PANTHER" id="PTHR36122">
    <property type="entry name" value="NICOTINAMIDE RIBOSIDE TRANSPORTER PNUC"/>
    <property type="match status" value="1"/>
</dbReference>
<evidence type="ECO:0000256" key="7">
    <source>
        <dbReference type="ARBA" id="ARBA00022692"/>
    </source>
</evidence>
<evidence type="ECO:0000256" key="1">
    <source>
        <dbReference type="ARBA" id="ARBA00002672"/>
    </source>
</evidence>
<comment type="subcellular location">
    <subcellularLocation>
        <location evidence="2">Cell membrane</location>
        <topology evidence="2">Multi-pass membrane protein</topology>
    </subcellularLocation>
</comment>
<feature type="transmembrane region" description="Helical" evidence="10">
    <location>
        <begin position="33"/>
        <end position="51"/>
    </location>
</feature>
<accession>A0A520MNI2</accession>
<feature type="transmembrane region" description="Helical" evidence="10">
    <location>
        <begin position="95"/>
        <end position="112"/>
    </location>
</feature>
<name>A0A520MNI2_9GAMM</name>
<evidence type="ECO:0000313" key="11">
    <source>
        <dbReference type="EMBL" id="RZO22781.1"/>
    </source>
</evidence>
<organism evidence="11 12">
    <name type="scientific">SAR86 cluster bacterium</name>
    <dbReference type="NCBI Taxonomy" id="2030880"/>
    <lineage>
        <taxon>Bacteria</taxon>
        <taxon>Pseudomonadati</taxon>
        <taxon>Pseudomonadota</taxon>
        <taxon>Gammaproteobacteria</taxon>
        <taxon>SAR86 cluster</taxon>
    </lineage>
</organism>
<keyword evidence="6" id="KW-1003">Cell membrane</keyword>
<comment type="caution">
    <text evidence="11">The sequence shown here is derived from an EMBL/GenBank/DDBJ whole genome shotgun (WGS) entry which is preliminary data.</text>
</comment>
<dbReference type="AlphaFoldDB" id="A0A520MNI2"/>
<dbReference type="NCBIfam" id="TIGR01528">
    <property type="entry name" value="NMN_trans_PnuC"/>
    <property type="match status" value="1"/>
</dbReference>
<evidence type="ECO:0000256" key="6">
    <source>
        <dbReference type="ARBA" id="ARBA00022475"/>
    </source>
</evidence>
<reference evidence="11 12" key="1">
    <citation type="submission" date="2019-02" db="EMBL/GenBank/DDBJ databases">
        <title>Prokaryotic population dynamics and viral predation in marine succession experiment using metagenomics: the confinement effect.</title>
        <authorList>
            <person name="Haro-Moreno J.M."/>
            <person name="Rodriguez-Valera F."/>
            <person name="Lopez-Perez M."/>
        </authorList>
    </citation>
    <scope>NUCLEOTIDE SEQUENCE [LARGE SCALE GENOMIC DNA]</scope>
    <source>
        <strain evidence="11">MED-G163</strain>
    </source>
</reference>
<protein>
    <recommendedName>
        <fullName evidence="4">Nicotinamide riboside transporter PnuC</fullName>
    </recommendedName>
</protein>
<feature type="transmembrane region" description="Helical" evidence="10">
    <location>
        <begin position="118"/>
        <end position="139"/>
    </location>
</feature>
<keyword evidence="7 10" id="KW-0812">Transmembrane</keyword>
<dbReference type="GO" id="GO:0034257">
    <property type="term" value="F:nicotinamide riboside transmembrane transporter activity"/>
    <property type="evidence" value="ECO:0007669"/>
    <property type="project" value="InterPro"/>
</dbReference>
<dbReference type="EMBL" id="SHBI01000002">
    <property type="protein sequence ID" value="RZO22781.1"/>
    <property type="molecule type" value="Genomic_DNA"/>
</dbReference>
<comment type="similarity">
    <text evidence="3">Belongs to the nicotinamide ribonucleoside (NR) uptake permease (TC 4.B.1) family.</text>
</comment>
<keyword evidence="9 10" id="KW-0472">Membrane</keyword>
<keyword evidence="8 10" id="KW-1133">Transmembrane helix</keyword>
<feature type="transmembrane region" description="Helical" evidence="10">
    <location>
        <begin position="167"/>
        <end position="183"/>
    </location>
</feature>
<evidence type="ECO:0000256" key="10">
    <source>
        <dbReference type="SAM" id="Phobius"/>
    </source>
</evidence>
<dbReference type="Pfam" id="PF04973">
    <property type="entry name" value="NMN_transporter"/>
    <property type="match status" value="1"/>
</dbReference>
<evidence type="ECO:0000256" key="9">
    <source>
        <dbReference type="ARBA" id="ARBA00023136"/>
    </source>
</evidence>
<dbReference type="InterPro" id="IPR006419">
    <property type="entry name" value="NMN_transpt_PnuC"/>
</dbReference>
<comment type="function">
    <text evidence="1">Required for nicotinamide riboside transport across the inner membrane.</text>
</comment>
<proteinExistence type="inferred from homology"/>
<evidence type="ECO:0000256" key="3">
    <source>
        <dbReference type="ARBA" id="ARBA00006669"/>
    </source>
</evidence>
<dbReference type="PANTHER" id="PTHR36122:SF2">
    <property type="entry name" value="NICOTINAMIDE RIBOSIDE TRANSPORTER PNUC"/>
    <property type="match status" value="1"/>
</dbReference>
<sequence>MISDLLNQNWMEVLAVLSAIIYLLLAVKQDIKCWYAAIFSSGLYFFIMYSAGLYMESVLQIFYIAMAFYGWSQWRVSEDNSTKLLVRTWKVSNHVKAICSIIILAILSGYFLKKYTNAALPFLDGLTTWGAIIATYMVAKRLLENWAYWFVIDSISIFLFMSRGLILTALLFFVYLIIIYFGYKSWTKIRDENYVESRKNI</sequence>
<evidence type="ECO:0000313" key="12">
    <source>
        <dbReference type="Proteomes" id="UP000315782"/>
    </source>
</evidence>